<keyword evidence="1" id="KW-0808">Transferase</keyword>
<proteinExistence type="predicted"/>
<dbReference type="Proteomes" id="UP000325315">
    <property type="component" value="Unassembled WGS sequence"/>
</dbReference>
<accession>A0A5B6VU01</accession>
<sequence>MLTRRSKCKYGVISGSYCEQPRKISRVVDDGGKEKEKRLLFEICQLKEKRCLLNQFYKPFQSMLCNLENIICKFWWRSLKTNKGIHWCSWASLCIPKVQGGPGFKDLSFFNNALLAKQGVKVNHQSHKFTHASNEI</sequence>
<keyword evidence="1" id="KW-0695">RNA-directed DNA polymerase</keyword>
<evidence type="ECO:0000313" key="2">
    <source>
        <dbReference type="Proteomes" id="UP000325315"/>
    </source>
</evidence>
<protein>
    <submittedName>
        <fullName evidence="1">RNA-directed DNA polymerase reverse transcriptase family protein</fullName>
    </submittedName>
</protein>
<dbReference type="EMBL" id="SMMG02000005">
    <property type="protein sequence ID" value="KAA3472949.1"/>
    <property type="molecule type" value="Genomic_DNA"/>
</dbReference>
<dbReference type="OrthoDB" id="1108994at2759"/>
<evidence type="ECO:0000313" key="1">
    <source>
        <dbReference type="EMBL" id="KAA3472949.1"/>
    </source>
</evidence>
<reference evidence="2" key="1">
    <citation type="journal article" date="2019" name="Plant Biotechnol. J.">
        <title>Genome sequencing of the Australian wild diploid species Gossypium australe highlights disease resistance and delayed gland morphogenesis.</title>
        <authorList>
            <person name="Cai Y."/>
            <person name="Cai X."/>
            <person name="Wang Q."/>
            <person name="Wang P."/>
            <person name="Zhang Y."/>
            <person name="Cai C."/>
            <person name="Xu Y."/>
            <person name="Wang K."/>
            <person name="Zhou Z."/>
            <person name="Wang C."/>
            <person name="Geng S."/>
            <person name="Li B."/>
            <person name="Dong Q."/>
            <person name="Hou Y."/>
            <person name="Wang H."/>
            <person name="Ai P."/>
            <person name="Liu Z."/>
            <person name="Yi F."/>
            <person name="Sun M."/>
            <person name="An G."/>
            <person name="Cheng J."/>
            <person name="Zhang Y."/>
            <person name="Shi Q."/>
            <person name="Xie Y."/>
            <person name="Shi X."/>
            <person name="Chang Y."/>
            <person name="Huang F."/>
            <person name="Chen Y."/>
            <person name="Hong S."/>
            <person name="Mi L."/>
            <person name="Sun Q."/>
            <person name="Zhang L."/>
            <person name="Zhou B."/>
            <person name="Peng R."/>
            <person name="Zhang X."/>
            <person name="Liu F."/>
        </authorList>
    </citation>
    <scope>NUCLEOTIDE SEQUENCE [LARGE SCALE GENOMIC DNA]</scope>
    <source>
        <strain evidence="2">cv. PA1801</strain>
    </source>
</reference>
<comment type="caution">
    <text evidence="1">The sequence shown here is derived from an EMBL/GenBank/DDBJ whole genome shotgun (WGS) entry which is preliminary data.</text>
</comment>
<dbReference type="GO" id="GO:0003964">
    <property type="term" value="F:RNA-directed DNA polymerase activity"/>
    <property type="evidence" value="ECO:0007669"/>
    <property type="project" value="UniProtKB-KW"/>
</dbReference>
<keyword evidence="1" id="KW-0548">Nucleotidyltransferase</keyword>
<keyword evidence="2" id="KW-1185">Reference proteome</keyword>
<gene>
    <name evidence="1" type="ORF">EPI10_023367</name>
</gene>
<name>A0A5B6VU01_9ROSI</name>
<dbReference type="AlphaFoldDB" id="A0A5B6VU01"/>
<organism evidence="1 2">
    <name type="scientific">Gossypium australe</name>
    <dbReference type="NCBI Taxonomy" id="47621"/>
    <lineage>
        <taxon>Eukaryota</taxon>
        <taxon>Viridiplantae</taxon>
        <taxon>Streptophyta</taxon>
        <taxon>Embryophyta</taxon>
        <taxon>Tracheophyta</taxon>
        <taxon>Spermatophyta</taxon>
        <taxon>Magnoliopsida</taxon>
        <taxon>eudicotyledons</taxon>
        <taxon>Gunneridae</taxon>
        <taxon>Pentapetalae</taxon>
        <taxon>rosids</taxon>
        <taxon>malvids</taxon>
        <taxon>Malvales</taxon>
        <taxon>Malvaceae</taxon>
        <taxon>Malvoideae</taxon>
        <taxon>Gossypium</taxon>
    </lineage>
</organism>